<reference evidence="1 3" key="2">
    <citation type="submission" date="2022-05" db="EMBL/GenBank/DDBJ databases">
        <title>Chromosome-level reference genomes for two strains of Caenorhabditis briggsae: an improved platform for comparative genomics.</title>
        <authorList>
            <person name="Stevens L."/>
            <person name="Andersen E.C."/>
        </authorList>
    </citation>
    <scope>NUCLEOTIDE SEQUENCE [LARGE SCALE GENOMIC DNA]</scope>
    <source>
        <strain evidence="1">QX1410_ONT</strain>
        <tissue evidence="1">Whole-organism</tissue>
    </source>
</reference>
<keyword evidence="4" id="KW-1185">Reference proteome</keyword>
<sequence>MNNPLLRDATDEELAKASPRELFQMAQEWPRDHENIQEMGLGLSDLYISETGKSGIKIIALVAKNFSDKSKFQVENLKTDHPNAIHFYIRKKPEKNPHFGLMEIDEVGFDGIDDYDIDKYKLYVDDLNFGVITLLDQIFQLFPEFLTRVFLGFSENKFQEILEFLGSRLEFQLAREVSILKTMSIGAWSAVMGNLVAVQKVTMGKYANFGNFENNHLIRHVSIANGSGLPVYKLVRLDYEILKIRNFDGDYLDILDVVHSWKTGGKPKLKFLRLGFKKSMKSHDFRELKQALGGKKRRREHAIEKMLYRVDKTTYSLKNAMDLKTEDYSASYILTRQSFKFFAWKNSVIPENSSENLSDEDPDFSEESM</sequence>
<evidence type="ECO:0000313" key="4">
    <source>
        <dbReference type="Proteomes" id="UP000829354"/>
    </source>
</evidence>
<gene>
    <name evidence="1" type="ORF">L3Y34_016390</name>
    <name evidence="2" type="ORF">L5515_002463</name>
</gene>
<evidence type="ECO:0000313" key="2">
    <source>
        <dbReference type="EMBL" id="UMM14795.1"/>
    </source>
</evidence>
<dbReference type="AlphaFoldDB" id="A0AAE9DW77"/>
<dbReference type="EMBL" id="CP092620">
    <property type="protein sequence ID" value="UMM14795.1"/>
    <property type="molecule type" value="Genomic_DNA"/>
</dbReference>
<dbReference type="Proteomes" id="UP000827892">
    <property type="component" value="Chromosome I"/>
</dbReference>
<organism evidence="1 3">
    <name type="scientific">Caenorhabditis briggsae</name>
    <dbReference type="NCBI Taxonomy" id="6238"/>
    <lineage>
        <taxon>Eukaryota</taxon>
        <taxon>Metazoa</taxon>
        <taxon>Ecdysozoa</taxon>
        <taxon>Nematoda</taxon>
        <taxon>Chromadorea</taxon>
        <taxon>Rhabditida</taxon>
        <taxon>Rhabditina</taxon>
        <taxon>Rhabditomorpha</taxon>
        <taxon>Rhabditoidea</taxon>
        <taxon>Rhabditidae</taxon>
        <taxon>Peloderinae</taxon>
        <taxon>Caenorhabditis</taxon>
    </lineage>
</organism>
<dbReference type="EMBL" id="CP090891">
    <property type="protein sequence ID" value="ULU13860.1"/>
    <property type="molecule type" value="Genomic_DNA"/>
</dbReference>
<dbReference type="Proteomes" id="UP000829354">
    <property type="component" value="Chromosome I"/>
</dbReference>
<protein>
    <submittedName>
        <fullName evidence="1">Uncharacterized protein</fullName>
    </submittedName>
</protein>
<reference evidence="2 4" key="1">
    <citation type="submission" date="2022-04" db="EMBL/GenBank/DDBJ databases">
        <title>Chromosome-level reference genomes for two strains of Caenorhabditis briggsae: an improved platform for comparative genomics.</title>
        <authorList>
            <person name="Stevens L."/>
            <person name="Andersen E."/>
        </authorList>
    </citation>
    <scope>NUCLEOTIDE SEQUENCE [LARGE SCALE GENOMIC DNA]</scope>
    <source>
        <strain evidence="2">VX34</strain>
        <tissue evidence="2">Whole-organism</tissue>
    </source>
</reference>
<accession>A0AAE9DW77</accession>
<evidence type="ECO:0000313" key="1">
    <source>
        <dbReference type="EMBL" id="ULU13860.1"/>
    </source>
</evidence>
<evidence type="ECO:0000313" key="3">
    <source>
        <dbReference type="Proteomes" id="UP000827892"/>
    </source>
</evidence>
<proteinExistence type="predicted"/>
<name>A0AAE9DW77_CAEBR</name>